<dbReference type="Proteomes" id="UP000050741">
    <property type="component" value="Unassembled WGS sequence"/>
</dbReference>
<dbReference type="GO" id="GO:0005230">
    <property type="term" value="F:extracellular ligand-gated monoatomic ion channel activity"/>
    <property type="evidence" value="ECO:0007669"/>
    <property type="project" value="UniProtKB-ARBA"/>
</dbReference>
<dbReference type="InterPro" id="IPR006201">
    <property type="entry name" value="Neur_channel"/>
</dbReference>
<evidence type="ECO:0000259" key="3">
    <source>
        <dbReference type="Pfam" id="PF02932"/>
    </source>
</evidence>
<dbReference type="GO" id="GO:0004888">
    <property type="term" value="F:transmembrane signaling receptor activity"/>
    <property type="evidence" value="ECO:0007669"/>
    <property type="project" value="InterPro"/>
</dbReference>
<reference evidence="4" key="1">
    <citation type="submission" date="2013-12" db="EMBL/GenBank/DDBJ databases">
        <authorList>
            <person name="Aslett M."/>
        </authorList>
    </citation>
    <scope>NUCLEOTIDE SEQUENCE [LARGE SCALE GENOMIC DNA]</scope>
    <source>
        <strain evidence="4">Lindley</strain>
    </source>
</reference>
<protein>
    <submittedName>
        <fullName evidence="5">Neur_chan_memb domain-containing protein</fullName>
    </submittedName>
</protein>
<keyword evidence="2" id="KW-1133">Transmembrane helix</keyword>
<keyword evidence="4" id="KW-1185">Reference proteome</keyword>
<dbReference type="GO" id="GO:0016020">
    <property type="term" value="C:membrane"/>
    <property type="evidence" value="ECO:0007669"/>
    <property type="project" value="InterPro"/>
</dbReference>
<dbReference type="InterPro" id="IPR006028">
    <property type="entry name" value="GABAA/Glycine_rcpt"/>
</dbReference>
<dbReference type="Gene3D" id="1.20.58.390">
    <property type="entry name" value="Neurotransmitter-gated ion-channel transmembrane domain"/>
    <property type="match status" value="1"/>
</dbReference>
<dbReference type="InterPro" id="IPR036719">
    <property type="entry name" value="Neuro-gated_channel_TM_sf"/>
</dbReference>
<feature type="transmembrane region" description="Helical" evidence="2">
    <location>
        <begin position="36"/>
        <end position="56"/>
    </location>
</feature>
<evidence type="ECO:0000256" key="1">
    <source>
        <dbReference type="SAM" id="MobiDB-lite"/>
    </source>
</evidence>
<feature type="transmembrane region" description="Helical" evidence="2">
    <location>
        <begin position="65"/>
        <end position="86"/>
    </location>
</feature>
<dbReference type="Pfam" id="PF02932">
    <property type="entry name" value="Neur_chan_memb"/>
    <property type="match status" value="1"/>
</dbReference>
<organism evidence="4 5">
    <name type="scientific">Globodera pallida</name>
    <name type="common">Potato cyst nematode worm</name>
    <name type="synonym">Heterodera pallida</name>
    <dbReference type="NCBI Taxonomy" id="36090"/>
    <lineage>
        <taxon>Eukaryota</taxon>
        <taxon>Metazoa</taxon>
        <taxon>Ecdysozoa</taxon>
        <taxon>Nematoda</taxon>
        <taxon>Chromadorea</taxon>
        <taxon>Rhabditida</taxon>
        <taxon>Tylenchina</taxon>
        <taxon>Tylenchomorpha</taxon>
        <taxon>Tylenchoidea</taxon>
        <taxon>Heteroderidae</taxon>
        <taxon>Heteroderinae</taxon>
        <taxon>Globodera</taxon>
    </lineage>
</organism>
<keyword evidence="2" id="KW-0812">Transmembrane</keyword>
<accession>A0A183CPJ8</accession>
<dbReference type="PANTHER" id="PTHR18945">
    <property type="entry name" value="NEUROTRANSMITTER GATED ION CHANNEL"/>
    <property type="match status" value="1"/>
</dbReference>
<dbReference type="InterPro" id="IPR038050">
    <property type="entry name" value="Neuro_actylchol_rec"/>
</dbReference>
<proteinExistence type="predicted"/>
<dbReference type="CDD" id="cd19049">
    <property type="entry name" value="LGIC_TM_anion"/>
    <property type="match status" value="1"/>
</dbReference>
<reference evidence="4" key="2">
    <citation type="submission" date="2014-05" db="EMBL/GenBank/DDBJ databases">
        <title>The genome and life-stage specific transcriptomes of Globodera pallida elucidate key aspects of plant parasitism by a cyst nematode.</title>
        <authorList>
            <person name="Cotton J.A."/>
            <person name="Lilley C.J."/>
            <person name="Jones L.M."/>
            <person name="Kikuchi T."/>
            <person name="Reid A.J."/>
            <person name="Thorpe P."/>
            <person name="Tsai I.J."/>
            <person name="Beasley H."/>
            <person name="Blok V."/>
            <person name="Cock P.J.A."/>
            <person name="Van den Akker S.E."/>
            <person name="Holroyd N."/>
            <person name="Hunt M."/>
            <person name="Mantelin S."/>
            <person name="Naghra H."/>
            <person name="Pain A."/>
            <person name="Palomares-Rius J.E."/>
            <person name="Zarowiecki M."/>
            <person name="Berriman M."/>
            <person name="Jones J.T."/>
            <person name="Urwin P.E."/>
        </authorList>
    </citation>
    <scope>NUCLEOTIDE SEQUENCE [LARGE SCALE GENOMIC DNA]</scope>
    <source>
        <strain evidence="4">Lindley</strain>
    </source>
</reference>
<evidence type="ECO:0000313" key="5">
    <source>
        <dbReference type="WBParaSite" id="GPLIN_001480500"/>
    </source>
</evidence>
<dbReference type="InterPro" id="IPR006029">
    <property type="entry name" value="Neurotrans-gated_channel_TM"/>
</dbReference>
<feature type="domain" description="Neurotransmitter-gated ion-channel transmembrane" evidence="3">
    <location>
        <begin position="39"/>
        <end position="121"/>
    </location>
</feature>
<evidence type="ECO:0000313" key="4">
    <source>
        <dbReference type="Proteomes" id="UP000050741"/>
    </source>
</evidence>
<evidence type="ECO:0000256" key="2">
    <source>
        <dbReference type="SAM" id="Phobius"/>
    </source>
</evidence>
<name>A0A183CPJ8_GLOPA</name>
<feature type="region of interest" description="Disordered" evidence="1">
    <location>
        <begin position="199"/>
        <end position="274"/>
    </location>
</feature>
<feature type="compositionally biased region" description="Polar residues" evidence="1">
    <location>
        <begin position="234"/>
        <end position="257"/>
    </location>
</feature>
<dbReference type="AlphaFoldDB" id="A0A183CPJ8"/>
<reference evidence="5" key="3">
    <citation type="submission" date="2016-06" db="UniProtKB">
        <authorList>
            <consortium name="WormBaseParasite"/>
        </authorList>
    </citation>
    <scope>IDENTIFICATION</scope>
</reference>
<dbReference type="SUPFAM" id="SSF90112">
    <property type="entry name" value="Neurotransmitter-gated ion-channel transmembrane pore"/>
    <property type="match status" value="1"/>
</dbReference>
<feature type="compositionally biased region" description="Polar residues" evidence="1">
    <location>
        <begin position="208"/>
        <end position="218"/>
    </location>
</feature>
<keyword evidence="2" id="KW-0472">Membrane</keyword>
<dbReference type="PRINTS" id="PR00253">
    <property type="entry name" value="GABAARECEPTR"/>
</dbReference>
<sequence>ELVRIATGECNGSYVTGTWSCQTAVFYVERAMLHHIIQTYVPTSLIVIISWFNFWLDIDAAPARVTLSITTLLTIATQANAVKLALPEVSYMKAIDSWMGMCMAFVFAVMVEYTIAHFAKNQEYLFQLAGHNSSQTPLVVDTDGFNTLLAASKKVVEEVVGNDPEAAMEIEQFLTTEQLHRHWRRTVCGVYSNGGVPNEETGKKNWHSMKSSLSTRSFRSAKMGGIKRTEPDSEVSTAPANYNLLENHQNHRQQPQIKLNDKSDPINNNRPSLFNIEDPRLKKISRSLPEDFHFEYGADKIQRKNSFVGSARLFKKTDDPKGSGA</sequence>
<dbReference type="WBParaSite" id="GPLIN_001480500">
    <property type="protein sequence ID" value="GPLIN_001480500"/>
    <property type="gene ID" value="GPLIN_001480500"/>
</dbReference>
<feature type="transmembrane region" description="Helical" evidence="2">
    <location>
        <begin position="98"/>
        <end position="119"/>
    </location>
</feature>